<dbReference type="InterPro" id="IPR005181">
    <property type="entry name" value="SASA"/>
</dbReference>
<dbReference type="AlphaFoldDB" id="A0A176T385"/>
<feature type="domain" description="SGNH hydrolase-type esterase" evidence="3">
    <location>
        <begin position="29"/>
        <end position="205"/>
    </location>
</feature>
<gene>
    <name evidence="4" type="ORF">LPB303_15105</name>
</gene>
<keyword evidence="5" id="KW-1185">Reference proteome</keyword>
<dbReference type="GO" id="GO:0001681">
    <property type="term" value="F:sialate O-acetylesterase activity"/>
    <property type="evidence" value="ECO:0007669"/>
    <property type="project" value="InterPro"/>
</dbReference>
<evidence type="ECO:0000313" key="5">
    <source>
        <dbReference type="Proteomes" id="UP000076923"/>
    </source>
</evidence>
<dbReference type="Pfam" id="PF03629">
    <property type="entry name" value="SASA"/>
    <property type="match status" value="1"/>
</dbReference>
<dbReference type="Proteomes" id="UP000076923">
    <property type="component" value="Unassembled WGS sequence"/>
</dbReference>
<evidence type="ECO:0000259" key="3">
    <source>
        <dbReference type="Pfam" id="PF13472"/>
    </source>
</evidence>
<dbReference type="GO" id="GO:0005975">
    <property type="term" value="P:carbohydrate metabolic process"/>
    <property type="evidence" value="ECO:0007669"/>
    <property type="project" value="TreeGrafter"/>
</dbReference>
<dbReference type="Gene3D" id="3.40.50.1110">
    <property type="entry name" value="SGNH hydrolase"/>
    <property type="match status" value="2"/>
</dbReference>
<dbReference type="InterPro" id="IPR039329">
    <property type="entry name" value="SIAE"/>
</dbReference>
<dbReference type="RefSeq" id="WP_068452037.1">
    <property type="nucleotide sequence ID" value="NZ_CP150660.1"/>
</dbReference>
<evidence type="ECO:0008006" key="6">
    <source>
        <dbReference type="Google" id="ProtNLM"/>
    </source>
</evidence>
<evidence type="ECO:0000313" key="4">
    <source>
        <dbReference type="EMBL" id="OAD42247.1"/>
    </source>
</evidence>
<dbReference type="InterPro" id="IPR036514">
    <property type="entry name" value="SGNH_hydro_sf"/>
</dbReference>
<dbReference type="SUPFAM" id="SSF52266">
    <property type="entry name" value="SGNH hydrolase"/>
    <property type="match status" value="2"/>
</dbReference>
<dbReference type="EMBL" id="LVWE01000061">
    <property type="protein sequence ID" value="OAD42247.1"/>
    <property type="molecule type" value="Genomic_DNA"/>
</dbReference>
<dbReference type="InterPro" id="IPR013830">
    <property type="entry name" value="SGNH_hydro"/>
</dbReference>
<dbReference type="Pfam" id="PF13472">
    <property type="entry name" value="Lipase_GDSL_2"/>
    <property type="match status" value="1"/>
</dbReference>
<dbReference type="STRING" id="1333662.LPB303_15105"/>
<dbReference type="PANTHER" id="PTHR22901">
    <property type="entry name" value="SIALATE O-ACETYLESTERASE"/>
    <property type="match status" value="1"/>
</dbReference>
<dbReference type="PANTHER" id="PTHR22901:SF0">
    <property type="entry name" value="SIALATE O-ACETYLESTERASE"/>
    <property type="match status" value="1"/>
</dbReference>
<reference evidence="4 5" key="1">
    <citation type="submission" date="2016-02" db="EMBL/GenBank/DDBJ databases">
        <title>Draft genome sequence of Polaribacter atrinae KACC17473.</title>
        <authorList>
            <person name="Shin S.-K."/>
            <person name="Yi H."/>
        </authorList>
    </citation>
    <scope>NUCLEOTIDE SEQUENCE [LARGE SCALE GENOMIC DNA]</scope>
    <source>
        <strain evidence="4 5">KACC 17473</strain>
    </source>
</reference>
<organism evidence="4 5">
    <name type="scientific">Polaribacter atrinae</name>
    <dbReference type="NCBI Taxonomy" id="1333662"/>
    <lineage>
        <taxon>Bacteria</taxon>
        <taxon>Pseudomonadati</taxon>
        <taxon>Bacteroidota</taxon>
        <taxon>Flavobacteriia</taxon>
        <taxon>Flavobacteriales</taxon>
        <taxon>Flavobacteriaceae</taxon>
    </lineage>
</organism>
<evidence type="ECO:0000259" key="2">
    <source>
        <dbReference type="Pfam" id="PF03629"/>
    </source>
</evidence>
<protein>
    <recommendedName>
        <fullName evidence="6">Sialate O-acetylesterase</fullName>
    </recommendedName>
</protein>
<dbReference type="OrthoDB" id="9816001at2"/>
<sequence length="692" mass="79214">MNAKNDYLLTLILLFFAFICNSQIIKVACIGDSVTYGSGIENREDNSYPEQLQQLLGSSYRVKNFGYPGATMLKKGHKPYWEKSEFKKSQEFTPNIVIIHLGLNDQGNNNWPKHKDEFESDYLDMIAVYKKLPSKPKVIICKMTPTFSGHHWFEEGMRENFKEIQSKIEEIAAKSSVEVIDLHEPLYRYPELFPDNLHPTKEGAKIISKKVYGAIKGDYGGLQLPMLYAENMVLQRNKPIKFNGIANVNETITVQFKNQIKIAKTDFNGRWNISFYPMEAGGPYALKFYTANKTIEINNVYVGEVWLASGQSNMDFKIRDMESASTVLKDSLNKNVFLFSMDGKALSGQKFNEQDLLNCNTKDYFKNTGWITSTENNLKNFSAVAYAFAYKLQKKLNVPIGIICNAVGGSPIQSWISRESMEQKHETINLLNDTHLNPMVDKWVADRIVLNMEDVAKNKIKARHPYQPTFLFDSGILPIKEYAINGVIWYQGESNTEQLELHSKLFKMLVTDWRTHFNNKELPFYYVQLSSIDRPNWGPFRDSQRSLLEIPNTGMAVSMDVGNKKDVHPKKKWIVGERLSNIALHKSYNFNTAFSGPLLDFVNVKGNILEVYFKYNEGLKTIDNLSVKDIFIANSDKKFVPAKAKIVKNTLQVWSSEIKKPRYIKYGYTSFSSGNLVNKQELPASTFSNIIE</sequence>
<comment type="caution">
    <text evidence="4">The sequence shown here is derived from an EMBL/GenBank/DDBJ whole genome shotgun (WGS) entry which is preliminary data.</text>
</comment>
<feature type="domain" description="Sialate O-acetylesterase" evidence="2">
    <location>
        <begin position="481"/>
        <end position="569"/>
    </location>
</feature>
<accession>A0A176T385</accession>
<keyword evidence="1" id="KW-0378">Hydrolase</keyword>
<name>A0A176T385_9FLAO</name>
<proteinExistence type="predicted"/>
<evidence type="ECO:0000256" key="1">
    <source>
        <dbReference type="ARBA" id="ARBA00022801"/>
    </source>
</evidence>